<evidence type="ECO:0000256" key="7">
    <source>
        <dbReference type="ARBA" id="ARBA00023160"/>
    </source>
</evidence>
<dbReference type="InterPro" id="IPR050709">
    <property type="entry name" value="Biotin_Carboxyl_Carrier/Decarb"/>
</dbReference>
<dbReference type="PANTHER" id="PTHR45266">
    <property type="entry name" value="OXALOACETATE DECARBOXYLASE ALPHA CHAIN"/>
    <property type="match status" value="1"/>
</dbReference>
<comment type="function">
    <text evidence="1 9">This protein is a component of the acetyl coenzyme A carboxylase complex; first, biotin carboxylase catalyzes the carboxylation of the carrier protein and then the transcarboxylase transfers the carboxyl group to form malonyl-CoA.</text>
</comment>
<comment type="caution">
    <text evidence="11">The sequence shown here is derived from an EMBL/GenBank/DDBJ whole genome shotgun (WGS) entry which is preliminary data.</text>
</comment>
<dbReference type="InterPro" id="IPR000089">
    <property type="entry name" value="Biotin_lipoyl"/>
</dbReference>
<keyword evidence="11" id="KW-0436">Ligase</keyword>
<gene>
    <name evidence="11" type="primary">accB</name>
    <name evidence="11" type="ORF">ACFPPA_16320</name>
</gene>
<evidence type="ECO:0000313" key="11">
    <source>
        <dbReference type="EMBL" id="MFC5527307.1"/>
    </source>
</evidence>
<dbReference type="PROSITE" id="PS00188">
    <property type="entry name" value="BIOTIN"/>
    <property type="match status" value="1"/>
</dbReference>
<evidence type="ECO:0000256" key="1">
    <source>
        <dbReference type="ARBA" id="ARBA00003761"/>
    </source>
</evidence>
<dbReference type="InterPro" id="IPR001249">
    <property type="entry name" value="AcCoA_biotinCC"/>
</dbReference>
<dbReference type="InterPro" id="IPR001882">
    <property type="entry name" value="Biotin_BS"/>
</dbReference>
<evidence type="ECO:0000256" key="9">
    <source>
        <dbReference type="RuleBase" id="RU364072"/>
    </source>
</evidence>
<dbReference type="PRINTS" id="PR01071">
    <property type="entry name" value="ACOABIOTINCC"/>
</dbReference>
<dbReference type="PROSITE" id="PS50968">
    <property type="entry name" value="BIOTINYL_LIPOYL"/>
    <property type="match status" value="1"/>
</dbReference>
<evidence type="ECO:0000259" key="10">
    <source>
        <dbReference type="PROSITE" id="PS50968"/>
    </source>
</evidence>
<keyword evidence="8 9" id="KW-0092">Biotin</keyword>
<dbReference type="PANTHER" id="PTHR45266:SF3">
    <property type="entry name" value="OXALOACETATE DECARBOXYLASE ALPHA CHAIN"/>
    <property type="match status" value="1"/>
</dbReference>
<keyword evidence="4 9" id="KW-0444">Lipid biosynthesis</keyword>
<dbReference type="SUPFAM" id="SSF51230">
    <property type="entry name" value="Single hybrid motif"/>
    <property type="match status" value="1"/>
</dbReference>
<dbReference type="Proteomes" id="UP001596114">
    <property type="component" value="Unassembled WGS sequence"/>
</dbReference>
<sequence>MDLRKIKKLIDLLEESNLAELEIKEGEEVVRLSRVPKNTAPVAAPVAVAAAPAPVAAPVAAAVEVPAADALPAGHVVKAPMVGTFYASASPGTPAFVKVGQQVKAGETLGIIEAMKMFNQIEADVAGTVQAILVENGQPVEFDEPMFVIA</sequence>
<dbReference type="InterPro" id="IPR011053">
    <property type="entry name" value="Single_hybrid_motif"/>
</dbReference>
<proteinExistence type="predicted"/>
<evidence type="ECO:0000313" key="12">
    <source>
        <dbReference type="Proteomes" id="UP001596114"/>
    </source>
</evidence>
<reference evidence="12" key="1">
    <citation type="journal article" date="2019" name="Int. J. Syst. Evol. Microbiol.">
        <title>The Global Catalogue of Microorganisms (GCM) 10K type strain sequencing project: providing services to taxonomists for standard genome sequencing and annotation.</title>
        <authorList>
            <consortium name="The Broad Institute Genomics Platform"/>
            <consortium name="The Broad Institute Genome Sequencing Center for Infectious Disease"/>
            <person name="Wu L."/>
            <person name="Ma J."/>
        </authorList>
    </citation>
    <scope>NUCLEOTIDE SEQUENCE [LARGE SCALE GENOMIC DNA]</scope>
    <source>
        <strain evidence="12">CGMCC 1.16619</strain>
    </source>
</reference>
<keyword evidence="12" id="KW-1185">Reference proteome</keyword>
<organism evidence="11 12">
    <name type="scientific">Rhodanobacter ginsengisoli</name>
    <dbReference type="NCBI Taxonomy" id="418646"/>
    <lineage>
        <taxon>Bacteria</taxon>
        <taxon>Pseudomonadati</taxon>
        <taxon>Pseudomonadota</taxon>
        <taxon>Gammaproteobacteria</taxon>
        <taxon>Lysobacterales</taxon>
        <taxon>Rhodanobacteraceae</taxon>
        <taxon>Rhodanobacter</taxon>
    </lineage>
</organism>
<comment type="pathway">
    <text evidence="2 9">Lipid metabolism; fatty acid biosynthesis.</text>
</comment>
<keyword evidence="7 9" id="KW-0275">Fatty acid biosynthesis</keyword>
<dbReference type="CDD" id="cd06850">
    <property type="entry name" value="biotinyl_domain"/>
    <property type="match status" value="1"/>
</dbReference>
<evidence type="ECO:0000256" key="2">
    <source>
        <dbReference type="ARBA" id="ARBA00005194"/>
    </source>
</evidence>
<dbReference type="Pfam" id="PF00364">
    <property type="entry name" value="Biotin_lipoyl"/>
    <property type="match status" value="1"/>
</dbReference>
<dbReference type="EMBL" id="JBHSNF010000004">
    <property type="protein sequence ID" value="MFC5527307.1"/>
    <property type="molecule type" value="Genomic_DNA"/>
</dbReference>
<dbReference type="GO" id="GO:0003989">
    <property type="term" value="F:acetyl-CoA carboxylase activity"/>
    <property type="evidence" value="ECO:0007669"/>
    <property type="project" value="UniProtKB-EC"/>
</dbReference>
<dbReference type="Gene3D" id="2.40.50.100">
    <property type="match status" value="1"/>
</dbReference>
<keyword evidence="6 9" id="KW-0443">Lipid metabolism</keyword>
<name>A0ABW0QUT3_9GAMM</name>
<accession>A0ABW0QUT3</accession>
<evidence type="ECO:0000256" key="5">
    <source>
        <dbReference type="ARBA" id="ARBA00022832"/>
    </source>
</evidence>
<evidence type="ECO:0000256" key="6">
    <source>
        <dbReference type="ARBA" id="ARBA00023098"/>
    </source>
</evidence>
<feature type="domain" description="Lipoyl-binding" evidence="10">
    <location>
        <begin position="74"/>
        <end position="150"/>
    </location>
</feature>
<evidence type="ECO:0000256" key="4">
    <source>
        <dbReference type="ARBA" id="ARBA00022516"/>
    </source>
</evidence>
<dbReference type="NCBIfam" id="TIGR00531">
    <property type="entry name" value="BCCP"/>
    <property type="match status" value="1"/>
</dbReference>
<dbReference type="RefSeq" id="WP_377321840.1">
    <property type="nucleotide sequence ID" value="NZ_JBHSNF010000004.1"/>
</dbReference>
<evidence type="ECO:0000256" key="3">
    <source>
        <dbReference type="ARBA" id="ARBA00017562"/>
    </source>
</evidence>
<protein>
    <recommendedName>
        <fullName evidence="3 9">Biotin carboxyl carrier protein of acetyl-CoA carboxylase</fullName>
    </recommendedName>
</protein>
<keyword evidence="5 9" id="KW-0276">Fatty acid metabolism</keyword>
<evidence type="ECO:0000256" key="8">
    <source>
        <dbReference type="ARBA" id="ARBA00023267"/>
    </source>
</evidence>